<protein>
    <recommendedName>
        <fullName evidence="3">Reverse transcriptase zinc-binding domain-containing protein</fullName>
    </recommendedName>
</protein>
<evidence type="ECO:0000313" key="2">
    <source>
        <dbReference type="Proteomes" id="UP001180020"/>
    </source>
</evidence>
<evidence type="ECO:0000313" key="1">
    <source>
        <dbReference type="EMBL" id="KAK1288637.1"/>
    </source>
</evidence>
<proteinExistence type="predicted"/>
<accession>A0AAV9CKM5</accession>
<evidence type="ECO:0008006" key="3">
    <source>
        <dbReference type="Google" id="ProtNLM"/>
    </source>
</evidence>
<dbReference type="Proteomes" id="UP001180020">
    <property type="component" value="Unassembled WGS sequence"/>
</dbReference>
<keyword evidence="2" id="KW-1185">Reference proteome</keyword>
<dbReference type="AlphaFoldDB" id="A0AAV9CKM5"/>
<reference evidence="1" key="1">
    <citation type="journal article" date="2023" name="Nat. Commun.">
        <title>Diploid and tetraploid genomes of Acorus and the evolution of monocots.</title>
        <authorList>
            <person name="Ma L."/>
            <person name="Liu K.W."/>
            <person name="Li Z."/>
            <person name="Hsiao Y.Y."/>
            <person name="Qi Y."/>
            <person name="Fu T."/>
            <person name="Tang G.D."/>
            <person name="Zhang D."/>
            <person name="Sun W.H."/>
            <person name="Liu D.K."/>
            <person name="Li Y."/>
            <person name="Chen G.Z."/>
            <person name="Liu X.D."/>
            <person name="Liao X.Y."/>
            <person name="Jiang Y.T."/>
            <person name="Yu X."/>
            <person name="Hao Y."/>
            <person name="Huang J."/>
            <person name="Zhao X.W."/>
            <person name="Ke S."/>
            <person name="Chen Y.Y."/>
            <person name="Wu W.L."/>
            <person name="Hsu J.L."/>
            <person name="Lin Y.F."/>
            <person name="Huang M.D."/>
            <person name="Li C.Y."/>
            <person name="Huang L."/>
            <person name="Wang Z.W."/>
            <person name="Zhao X."/>
            <person name="Zhong W.Y."/>
            <person name="Peng D.H."/>
            <person name="Ahmad S."/>
            <person name="Lan S."/>
            <person name="Zhang J.S."/>
            <person name="Tsai W.C."/>
            <person name="Van de Peer Y."/>
            <person name="Liu Z.J."/>
        </authorList>
    </citation>
    <scope>NUCLEOTIDE SEQUENCE</scope>
    <source>
        <strain evidence="1">CP</strain>
    </source>
</reference>
<reference evidence="1" key="2">
    <citation type="submission" date="2023-06" db="EMBL/GenBank/DDBJ databases">
        <authorList>
            <person name="Ma L."/>
            <person name="Liu K.-W."/>
            <person name="Li Z."/>
            <person name="Hsiao Y.-Y."/>
            <person name="Qi Y."/>
            <person name="Fu T."/>
            <person name="Tang G."/>
            <person name="Zhang D."/>
            <person name="Sun W.-H."/>
            <person name="Liu D.-K."/>
            <person name="Li Y."/>
            <person name="Chen G.-Z."/>
            <person name="Liu X.-D."/>
            <person name="Liao X.-Y."/>
            <person name="Jiang Y.-T."/>
            <person name="Yu X."/>
            <person name="Hao Y."/>
            <person name="Huang J."/>
            <person name="Zhao X.-W."/>
            <person name="Ke S."/>
            <person name="Chen Y.-Y."/>
            <person name="Wu W.-L."/>
            <person name="Hsu J.-L."/>
            <person name="Lin Y.-F."/>
            <person name="Huang M.-D."/>
            <person name="Li C.-Y."/>
            <person name="Huang L."/>
            <person name="Wang Z.-W."/>
            <person name="Zhao X."/>
            <person name="Zhong W.-Y."/>
            <person name="Peng D.-H."/>
            <person name="Ahmad S."/>
            <person name="Lan S."/>
            <person name="Zhang J.-S."/>
            <person name="Tsai W.-C."/>
            <person name="Van De Peer Y."/>
            <person name="Liu Z.-J."/>
        </authorList>
    </citation>
    <scope>NUCLEOTIDE SEQUENCE</scope>
    <source>
        <strain evidence="1">CP</strain>
        <tissue evidence="1">Leaves</tissue>
    </source>
</reference>
<sequence length="147" mass="16714">MHRPGELPRSQEHKQINHASCIMGNLVEQEQESFRKSVVLLRERQYLDRSCPVCSVVEETTAHIILECGIARQTWSLICSATGFILDLSSLDGLWESERRLKQRGDRVPRARSCNPSSRQWDLSYNAGMTGTIPPSIEGLNKLKFCK</sequence>
<gene>
    <name evidence="1" type="ORF">QJS10_CPB19g00331</name>
</gene>
<dbReference type="EMBL" id="JAUJYO010000019">
    <property type="protein sequence ID" value="KAK1288637.1"/>
    <property type="molecule type" value="Genomic_DNA"/>
</dbReference>
<name>A0AAV9CKM5_ACOCL</name>
<organism evidence="1 2">
    <name type="scientific">Acorus calamus</name>
    <name type="common">Sweet flag</name>
    <dbReference type="NCBI Taxonomy" id="4465"/>
    <lineage>
        <taxon>Eukaryota</taxon>
        <taxon>Viridiplantae</taxon>
        <taxon>Streptophyta</taxon>
        <taxon>Embryophyta</taxon>
        <taxon>Tracheophyta</taxon>
        <taxon>Spermatophyta</taxon>
        <taxon>Magnoliopsida</taxon>
        <taxon>Liliopsida</taxon>
        <taxon>Acoraceae</taxon>
        <taxon>Acorus</taxon>
    </lineage>
</organism>
<comment type="caution">
    <text evidence="1">The sequence shown here is derived from an EMBL/GenBank/DDBJ whole genome shotgun (WGS) entry which is preliminary data.</text>
</comment>